<dbReference type="Gene3D" id="3.90.190.10">
    <property type="entry name" value="Protein tyrosine phosphatase superfamily"/>
    <property type="match status" value="1"/>
</dbReference>
<dbReference type="InterPro" id="IPR000387">
    <property type="entry name" value="Tyr_Pase_dom"/>
</dbReference>
<feature type="domain" description="Tyrosine specific protein phosphatases" evidence="2">
    <location>
        <begin position="144"/>
        <end position="178"/>
    </location>
</feature>
<evidence type="ECO:0000313" key="3">
    <source>
        <dbReference type="EMBL" id="MSS20323.1"/>
    </source>
</evidence>
<protein>
    <submittedName>
        <fullName evidence="3">Tyrosine-protein phosphatase</fullName>
    </submittedName>
</protein>
<dbReference type="Pfam" id="PF13350">
    <property type="entry name" value="Y_phosphatase3"/>
    <property type="match status" value="1"/>
</dbReference>
<dbReference type="PANTHER" id="PTHR31126">
    <property type="entry name" value="TYROSINE-PROTEIN PHOSPHATASE"/>
    <property type="match status" value="1"/>
</dbReference>
<dbReference type="SUPFAM" id="SSF52799">
    <property type="entry name" value="(Phosphotyrosine protein) phosphatases II"/>
    <property type="match status" value="1"/>
</dbReference>
<dbReference type="GO" id="GO:0004721">
    <property type="term" value="F:phosphoprotein phosphatase activity"/>
    <property type="evidence" value="ECO:0007669"/>
    <property type="project" value="InterPro"/>
</dbReference>
<keyword evidence="4" id="KW-1185">Reference proteome</keyword>
<evidence type="ECO:0000259" key="2">
    <source>
        <dbReference type="PROSITE" id="PS50056"/>
    </source>
</evidence>
<evidence type="ECO:0000313" key="4">
    <source>
        <dbReference type="Proteomes" id="UP000461754"/>
    </source>
</evidence>
<proteinExistence type="inferred from homology"/>
<comment type="similarity">
    <text evidence="1">Belongs to the protein-tyrosine phosphatase family.</text>
</comment>
<evidence type="ECO:0000256" key="1">
    <source>
        <dbReference type="ARBA" id="ARBA00009580"/>
    </source>
</evidence>
<dbReference type="PROSITE" id="PS50056">
    <property type="entry name" value="TYR_PHOSPHATASE_2"/>
    <property type="match status" value="1"/>
</dbReference>
<dbReference type="EMBL" id="VUMO01000010">
    <property type="protein sequence ID" value="MSS20323.1"/>
    <property type="molecule type" value="Genomic_DNA"/>
</dbReference>
<gene>
    <name evidence="3" type="ORF">FYJ52_07920</name>
</gene>
<dbReference type="RefSeq" id="WP_154576692.1">
    <property type="nucleotide sequence ID" value="NZ_VUMO01000010.1"/>
</dbReference>
<organism evidence="3 4">
    <name type="scientific">Pseudoramibacter porci</name>
    <dbReference type="NCBI Taxonomy" id="2606631"/>
    <lineage>
        <taxon>Bacteria</taxon>
        <taxon>Bacillati</taxon>
        <taxon>Bacillota</taxon>
        <taxon>Clostridia</taxon>
        <taxon>Eubacteriales</taxon>
        <taxon>Eubacteriaceae</taxon>
        <taxon>Pseudoramibacter</taxon>
    </lineage>
</organism>
<reference evidence="3 4" key="1">
    <citation type="submission" date="2019-08" db="EMBL/GenBank/DDBJ databases">
        <title>In-depth cultivation of the pig gut microbiome towards novel bacterial diversity and tailored functional studies.</title>
        <authorList>
            <person name="Wylensek D."/>
            <person name="Hitch T.C.A."/>
            <person name="Clavel T."/>
        </authorList>
    </citation>
    <scope>NUCLEOTIDE SEQUENCE [LARGE SCALE GENOMIC DNA]</scope>
    <source>
        <strain evidence="3 4">RF-744-FAT-4</strain>
    </source>
</reference>
<dbReference type="Proteomes" id="UP000461754">
    <property type="component" value="Unassembled WGS sequence"/>
</dbReference>
<accession>A0A7X2NHU2</accession>
<sequence length="274" mass="31335">MKEQLEKDQIIHLSGTDNTRDLGGLQTSDHRIVRSKKLIRSDHLNRLTEKDCRILSEQYRVMTIVDLRRDSESARQPDQVPSGAKLVHDPLVPELKQAQTFAKINSVGKLMLESVHHMDDDVLTYQSKRYAEAALSDFTAVAIQKWIEILLEAEDGAVLWHCTAGKDRTGVLAALILLILGVPMHAVKANYLMTNQWIHAKIQWILSKTREITNDLNLLRQVELLCSVHENYFEAVISTIDSHYGGLSAYIHQHLHISDEMIDTLRNMYLIPRR</sequence>
<dbReference type="AlphaFoldDB" id="A0A7X2NHU2"/>
<dbReference type="InterPro" id="IPR029021">
    <property type="entry name" value="Prot-tyrosine_phosphatase-like"/>
</dbReference>
<comment type="caution">
    <text evidence="3">The sequence shown here is derived from an EMBL/GenBank/DDBJ whole genome shotgun (WGS) entry which is preliminary data.</text>
</comment>
<dbReference type="InterPro" id="IPR026893">
    <property type="entry name" value="Tyr/Ser_Pase_IphP-type"/>
</dbReference>
<name>A0A7X2NHU2_9FIRM</name>
<dbReference type="PANTHER" id="PTHR31126:SF1">
    <property type="entry name" value="TYROSINE SPECIFIC PROTEIN PHOSPHATASES DOMAIN-CONTAINING PROTEIN"/>
    <property type="match status" value="1"/>
</dbReference>